<dbReference type="CDD" id="cd08432">
    <property type="entry name" value="PBP2_GcdR_TrpI_HvrB_AmpR_like"/>
    <property type="match status" value="1"/>
</dbReference>
<reference evidence="6 7" key="1">
    <citation type="submission" date="2019-12" db="EMBL/GenBank/DDBJ databases">
        <title>Comparative genomics gives insights into the taxonomy of the Azoarcus-Aromatoleum group and reveals separate origins of nif in the plant-associated Azoarcus and non-plant-associated Aromatoleum sub-groups.</title>
        <authorList>
            <person name="Lafos M."/>
            <person name="Maluk M."/>
            <person name="Batista M."/>
            <person name="Junghare M."/>
            <person name="Carmona M."/>
            <person name="Faoro H."/>
            <person name="Cruz L.M."/>
            <person name="Battistoni F."/>
            <person name="De Souza E."/>
            <person name="Pedrosa F."/>
            <person name="Chen W.-M."/>
            <person name="Poole P.S."/>
            <person name="Dixon R.A."/>
            <person name="James E.K."/>
        </authorList>
    </citation>
    <scope>NUCLEOTIDE SEQUENCE [LARGE SCALE GENOMIC DNA]</scope>
    <source>
        <strain evidence="6 7">22Lin</strain>
    </source>
</reference>
<dbReference type="InterPro" id="IPR058163">
    <property type="entry name" value="LysR-type_TF_proteobact-type"/>
</dbReference>
<proteinExistence type="inferred from homology"/>
<sequence length="323" mass="35134">MSARLPPLNALRAFEVAARHLSFKRAAEELSVTPTAISHQIRGLEHDLGVMLFRRLTRALELTPEGAAMLPKLREAMANIAASVEAVRALRPSSRLVVVAPPSFASRWLVPRLHGFALLQPQIELHLASSMKAIDAAEPGSHGQEVAGQRADGEVWVRFGSGRYPGYHTDWLFEPEYTAVCSPSLLRAKIPLRRPEDLRRHNLIHDDTVPDARERQTWAEWLQVAGVSGVNAGTGLHFSDSGLAIAAALDGLGVALLSKPLVAAEIAAGRLVAPFDISVRRRFAYYIVTHGAVAAQAPVAAFRAWLLDEVHRDASLHAGPRQA</sequence>
<evidence type="ECO:0000256" key="4">
    <source>
        <dbReference type="ARBA" id="ARBA00023163"/>
    </source>
</evidence>
<dbReference type="PANTHER" id="PTHR30537:SF26">
    <property type="entry name" value="GLYCINE CLEAVAGE SYSTEM TRANSCRIPTIONAL ACTIVATOR"/>
    <property type="match status" value="1"/>
</dbReference>
<protein>
    <submittedName>
        <fullName evidence="6">Transcriptional regulator GcvA</fullName>
    </submittedName>
</protein>
<dbReference type="InterPro" id="IPR005119">
    <property type="entry name" value="LysR_subst-bd"/>
</dbReference>
<evidence type="ECO:0000256" key="3">
    <source>
        <dbReference type="ARBA" id="ARBA00023125"/>
    </source>
</evidence>
<keyword evidence="4" id="KW-0804">Transcription</keyword>
<comment type="caution">
    <text evidence="6">The sequence shown here is derived from an EMBL/GenBank/DDBJ whole genome shotgun (WGS) entry which is preliminary data.</text>
</comment>
<dbReference type="Gene3D" id="3.40.190.10">
    <property type="entry name" value="Periplasmic binding protein-like II"/>
    <property type="match status" value="2"/>
</dbReference>
<evidence type="ECO:0000313" key="7">
    <source>
        <dbReference type="Proteomes" id="UP000648984"/>
    </source>
</evidence>
<keyword evidence="7" id="KW-1185">Reference proteome</keyword>
<dbReference type="PANTHER" id="PTHR30537">
    <property type="entry name" value="HTH-TYPE TRANSCRIPTIONAL REGULATOR"/>
    <property type="match status" value="1"/>
</dbReference>
<evidence type="ECO:0000256" key="1">
    <source>
        <dbReference type="ARBA" id="ARBA00009437"/>
    </source>
</evidence>
<gene>
    <name evidence="6" type="primary">gcvA</name>
    <name evidence="6" type="ORF">GPA25_20200</name>
</gene>
<dbReference type="InterPro" id="IPR000847">
    <property type="entry name" value="LysR_HTH_N"/>
</dbReference>
<feature type="domain" description="HTH lysR-type" evidence="5">
    <location>
        <begin position="6"/>
        <end position="63"/>
    </location>
</feature>
<dbReference type="InterPro" id="IPR036390">
    <property type="entry name" value="WH_DNA-bd_sf"/>
</dbReference>
<evidence type="ECO:0000259" key="5">
    <source>
        <dbReference type="PROSITE" id="PS50931"/>
    </source>
</evidence>
<dbReference type="RefSeq" id="WP_169262213.1">
    <property type="nucleotide sequence ID" value="NZ_WTVQ01000049.1"/>
</dbReference>
<keyword evidence="2" id="KW-0805">Transcription regulation</keyword>
<dbReference type="Pfam" id="PF00126">
    <property type="entry name" value="HTH_1"/>
    <property type="match status" value="1"/>
</dbReference>
<dbReference type="Proteomes" id="UP000648984">
    <property type="component" value="Unassembled WGS sequence"/>
</dbReference>
<dbReference type="PROSITE" id="PS50931">
    <property type="entry name" value="HTH_LYSR"/>
    <property type="match status" value="1"/>
</dbReference>
<dbReference type="Pfam" id="PF03466">
    <property type="entry name" value="LysR_substrate"/>
    <property type="match status" value="1"/>
</dbReference>
<evidence type="ECO:0000313" key="6">
    <source>
        <dbReference type="EMBL" id="NMG77079.1"/>
    </source>
</evidence>
<evidence type="ECO:0000256" key="2">
    <source>
        <dbReference type="ARBA" id="ARBA00023015"/>
    </source>
</evidence>
<dbReference type="SUPFAM" id="SSF46785">
    <property type="entry name" value="Winged helix' DNA-binding domain"/>
    <property type="match status" value="1"/>
</dbReference>
<keyword evidence="3" id="KW-0238">DNA-binding</keyword>
<dbReference type="Gene3D" id="1.10.10.10">
    <property type="entry name" value="Winged helix-like DNA-binding domain superfamily/Winged helix DNA-binding domain"/>
    <property type="match status" value="1"/>
</dbReference>
<dbReference type="PRINTS" id="PR00039">
    <property type="entry name" value="HTHLYSR"/>
</dbReference>
<dbReference type="SUPFAM" id="SSF53850">
    <property type="entry name" value="Periplasmic binding protein-like II"/>
    <property type="match status" value="1"/>
</dbReference>
<dbReference type="InterPro" id="IPR036388">
    <property type="entry name" value="WH-like_DNA-bd_sf"/>
</dbReference>
<dbReference type="EMBL" id="WTVQ01000049">
    <property type="protein sequence ID" value="NMG77079.1"/>
    <property type="molecule type" value="Genomic_DNA"/>
</dbReference>
<accession>A0ABX1QF99</accession>
<organism evidence="6 7">
    <name type="scientific">Aromatoleum diolicum</name>
    <dbReference type="NCBI Taxonomy" id="75796"/>
    <lineage>
        <taxon>Bacteria</taxon>
        <taxon>Pseudomonadati</taxon>
        <taxon>Pseudomonadota</taxon>
        <taxon>Betaproteobacteria</taxon>
        <taxon>Rhodocyclales</taxon>
        <taxon>Rhodocyclaceae</taxon>
        <taxon>Aromatoleum</taxon>
    </lineage>
</organism>
<comment type="similarity">
    <text evidence="1">Belongs to the LysR transcriptional regulatory family.</text>
</comment>
<name>A0ABX1QF99_9RHOO</name>
<dbReference type="NCBIfam" id="NF008352">
    <property type="entry name" value="PRK11139.1"/>
    <property type="match status" value="1"/>
</dbReference>